<organism evidence="1">
    <name type="scientific">Rhizophora mucronata</name>
    <name type="common">Asiatic mangrove</name>
    <dbReference type="NCBI Taxonomy" id="61149"/>
    <lineage>
        <taxon>Eukaryota</taxon>
        <taxon>Viridiplantae</taxon>
        <taxon>Streptophyta</taxon>
        <taxon>Embryophyta</taxon>
        <taxon>Tracheophyta</taxon>
        <taxon>Spermatophyta</taxon>
        <taxon>Magnoliopsida</taxon>
        <taxon>eudicotyledons</taxon>
        <taxon>Gunneridae</taxon>
        <taxon>Pentapetalae</taxon>
        <taxon>rosids</taxon>
        <taxon>fabids</taxon>
        <taxon>Malpighiales</taxon>
        <taxon>Rhizophoraceae</taxon>
        <taxon>Rhizophora</taxon>
    </lineage>
</organism>
<proteinExistence type="predicted"/>
<reference evidence="1" key="1">
    <citation type="submission" date="2018-02" db="EMBL/GenBank/DDBJ databases">
        <title>Rhizophora mucronata_Transcriptome.</title>
        <authorList>
            <person name="Meera S.P."/>
            <person name="Sreeshan A."/>
            <person name="Augustine A."/>
        </authorList>
    </citation>
    <scope>NUCLEOTIDE SEQUENCE</scope>
    <source>
        <tissue evidence="1">Leaf</tissue>
    </source>
</reference>
<evidence type="ECO:0000313" key="1">
    <source>
        <dbReference type="EMBL" id="MBX24613.1"/>
    </source>
</evidence>
<dbReference type="EMBL" id="GGEC01044129">
    <property type="protein sequence ID" value="MBX24613.1"/>
    <property type="molecule type" value="Transcribed_RNA"/>
</dbReference>
<name>A0A2P2M318_RHIMU</name>
<dbReference type="AlphaFoldDB" id="A0A2P2M318"/>
<protein>
    <submittedName>
        <fullName evidence="1">Uncharacterized protein MANES_01G182900</fullName>
    </submittedName>
</protein>
<accession>A0A2P2M318</accession>
<sequence>MYIDYQKGHRVSWNVLGTIRVLVSLPKLLHVLHLLLHELELLFHSITTSVFFLFFW</sequence>